<dbReference type="InterPro" id="IPR051206">
    <property type="entry name" value="NAMLAA_amidase_2"/>
</dbReference>
<keyword evidence="7" id="KW-1185">Reference proteome</keyword>
<dbReference type="InterPro" id="IPR036505">
    <property type="entry name" value="Amidase/PGRP_sf"/>
</dbReference>
<dbReference type="SUPFAM" id="SSF55846">
    <property type="entry name" value="N-acetylmuramoyl-L-alanine amidase-like"/>
    <property type="match status" value="1"/>
</dbReference>
<dbReference type="InterPro" id="IPR002502">
    <property type="entry name" value="Amidase_domain"/>
</dbReference>
<comment type="caution">
    <text evidence="6">The sequence shown here is derived from an EMBL/GenBank/DDBJ whole genome shotgun (WGS) entry which is preliminary data.</text>
</comment>
<name>A0ABT1NJ58_9FIRM</name>
<proteinExistence type="predicted"/>
<dbReference type="SMART" id="SM00644">
    <property type="entry name" value="Ami_2"/>
    <property type="match status" value="1"/>
</dbReference>
<evidence type="ECO:0000256" key="3">
    <source>
        <dbReference type="ARBA" id="ARBA00022801"/>
    </source>
</evidence>
<evidence type="ECO:0000256" key="2">
    <source>
        <dbReference type="ARBA" id="ARBA00011901"/>
    </source>
</evidence>
<gene>
    <name evidence="6" type="ORF">LJD61_17420</name>
</gene>
<dbReference type="GO" id="GO:0008745">
    <property type="term" value="F:N-acetylmuramoyl-L-alanine amidase activity"/>
    <property type="evidence" value="ECO:0007669"/>
    <property type="project" value="UniProtKB-EC"/>
</dbReference>
<protein>
    <recommendedName>
        <fullName evidence="2">N-acetylmuramoyl-L-alanine amidase</fullName>
        <ecNumber evidence="2">3.5.1.28</ecNumber>
    </recommendedName>
</protein>
<dbReference type="RefSeq" id="WP_255228834.1">
    <property type="nucleotide sequence ID" value="NZ_JAJEKE010000020.1"/>
</dbReference>
<feature type="domain" description="N-acetylmuramoyl-L-alanine amidase" evidence="5">
    <location>
        <begin position="10"/>
        <end position="145"/>
    </location>
</feature>
<dbReference type="Pfam" id="PF01510">
    <property type="entry name" value="Amidase_2"/>
    <property type="match status" value="1"/>
</dbReference>
<dbReference type="PANTHER" id="PTHR30417">
    <property type="entry name" value="N-ACETYLMURAMOYL-L-ALANINE AMIDASE AMID"/>
    <property type="match status" value="1"/>
</dbReference>
<comment type="catalytic activity">
    <reaction evidence="1">
        <text>Hydrolyzes the link between N-acetylmuramoyl residues and L-amino acid residues in certain cell-wall glycopeptides.</text>
        <dbReference type="EC" id="3.5.1.28"/>
    </reaction>
</comment>
<evidence type="ECO:0000313" key="6">
    <source>
        <dbReference type="EMBL" id="MCQ1531308.1"/>
    </source>
</evidence>
<evidence type="ECO:0000313" key="7">
    <source>
        <dbReference type="Proteomes" id="UP001651880"/>
    </source>
</evidence>
<keyword evidence="3 6" id="KW-0378">Hydrolase</keyword>
<dbReference type="CDD" id="cd06583">
    <property type="entry name" value="PGRP"/>
    <property type="match status" value="1"/>
</dbReference>
<dbReference type="PANTHER" id="PTHR30417:SF1">
    <property type="entry name" value="N-ACETYLMURAMOYL-L-ALANINE AMIDASE AMID"/>
    <property type="match status" value="1"/>
</dbReference>
<evidence type="ECO:0000256" key="4">
    <source>
        <dbReference type="ARBA" id="ARBA00023316"/>
    </source>
</evidence>
<dbReference type="EC" id="3.5.1.28" evidence="2"/>
<evidence type="ECO:0000256" key="1">
    <source>
        <dbReference type="ARBA" id="ARBA00001561"/>
    </source>
</evidence>
<evidence type="ECO:0000259" key="5">
    <source>
        <dbReference type="SMART" id="SM00644"/>
    </source>
</evidence>
<dbReference type="Proteomes" id="UP001651880">
    <property type="component" value="Unassembled WGS sequence"/>
</dbReference>
<organism evidence="6 7">
    <name type="scientific">Lutispora saccharofermentans</name>
    <dbReference type="NCBI Taxonomy" id="3024236"/>
    <lineage>
        <taxon>Bacteria</taxon>
        <taxon>Bacillati</taxon>
        <taxon>Bacillota</taxon>
        <taxon>Clostridia</taxon>
        <taxon>Lutisporales</taxon>
        <taxon>Lutisporaceae</taxon>
        <taxon>Lutispora</taxon>
    </lineage>
</organism>
<sequence length="216" mass="24955">MYEIKEKFISKNRSKKPLIPRGIVVHETANPGATAENHYKYFNSADRKASAHAFIDWDDIIQTIPWNEQAGHAGTYANTRFIGIELCRPAKHDVEKFNIVWKKGMWLFANLYINELDIKTITKDNLLSHDEIRIRSGGTTHTDPTAYFKEYGRTVDDFRKGVQEEINKMLQSKDEVSPWAKEATAWVVENGISDGTRAKDTVTREEVWTMLYRMRG</sequence>
<accession>A0ABT1NJ58</accession>
<reference evidence="6 7" key="1">
    <citation type="submission" date="2021-10" db="EMBL/GenBank/DDBJ databases">
        <title>Lutispora strain m25 sp. nov., a thermophilic, non-spore-forming bacterium isolated from a lab-scale methanogenic bioreactor digesting anaerobic sludge.</title>
        <authorList>
            <person name="El Houari A."/>
            <person name="Mcdonald J."/>
        </authorList>
    </citation>
    <scope>NUCLEOTIDE SEQUENCE [LARGE SCALE GENOMIC DNA]</scope>
    <source>
        <strain evidence="7">m25</strain>
    </source>
</reference>
<dbReference type="EMBL" id="JAJEKE010000020">
    <property type="protein sequence ID" value="MCQ1531308.1"/>
    <property type="molecule type" value="Genomic_DNA"/>
</dbReference>
<dbReference type="Gene3D" id="3.40.80.10">
    <property type="entry name" value="Peptidoglycan recognition protein-like"/>
    <property type="match status" value="1"/>
</dbReference>
<keyword evidence="4" id="KW-0961">Cell wall biogenesis/degradation</keyword>